<dbReference type="Proteomes" id="UP001151760">
    <property type="component" value="Unassembled WGS sequence"/>
</dbReference>
<name>A0ABQ4Z3W8_9ASTR</name>
<protein>
    <submittedName>
        <fullName evidence="1">Uncharacterized protein</fullName>
    </submittedName>
</protein>
<gene>
    <name evidence="1" type="ORF">Tco_0751385</name>
</gene>
<comment type="caution">
    <text evidence="1">The sequence shown here is derived from an EMBL/GenBank/DDBJ whole genome shotgun (WGS) entry which is preliminary data.</text>
</comment>
<evidence type="ECO:0000313" key="2">
    <source>
        <dbReference type="Proteomes" id="UP001151760"/>
    </source>
</evidence>
<dbReference type="EMBL" id="BQNB010011006">
    <property type="protein sequence ID" value="GJS84844.1"/>
    <property type="molecule type" value="Genomic_DNA"/>
</dbReference>
<evidence type="ECO:0000313" key="1">
    <source>
        <dbReference type="EMBL" id="GJS84844.1"/>
    </source>
</evidence>
<reference evidence="1" key="1">
    <citation type="journal article" date="2022" name="Int. J. Mol. Sci.">
        <title>Draft Genome of Tanacetum Coccineum: Genomic Comparison of Closely Related Tanacetum-Family Plants.</title>
        <authorList>
            <person name="Yamashiro T."/>
            <person name="Shiraishi A."/>
            <person name="Nakayama K."/>
            <person name="Satake H."/>
        </authorList>
    </citation>
    <scope>NUCLEOTIDE SEQUENCE</scope>
</reference>
<accession>A0ABQ4Z3W8</accession>
<organism evidence="1 2">
    <name type="scientific">Tanacetum coccineum</name>
    <dbReference type="NCBI Taxonomy" id="301880"/>
    <lineage>
        <taxon>Eukaryota</taxon>
        <taxon>Viridiplantae</taxon>
        <taxon>Streptophyta</taxon>
        <taxon>Embryophyta</taxon>
        <taxon>Tracheophyta</taxon>
        <taxon>Spermatophyta</taxon>
        <taxon>Magnoliopsida</taxon>
        <taxon>eudicotyledons</taxon>
        <taxon>Gunneridae</taxon>
        <taxon>Pentapetalae</taxon>
        <taxon>asterids</taxon>
        <taxon>campanulids</taxon>
        <taxon>Asterales</taxon>
        <taxon>Asteraceae</taxon>
        <taxon>Asteroideae</taxon>
        <taxon>Anthemideae</taxon>
        <taxon>Anthemidinae</taxon>
        <taxon>Tanacetum</taxon>
    </lineage>
</organism>
<keyword evidence="2" id="KW-1185">Reference proteome</keyword>
<sequence>MVDLSYQGCKPNTDAEKGFSWRCKDSLGGWKLRWLVIRLKVRNGEVFSYIGCMMPLVYQLMAVKKTSFPETECSGSIVQAYWSLLFCRDMAEDVSDGYTYPNVDEDWFERHVNIYISNASGYHSVVTYFGGVTDWYLEPRYIAVDGWMGWNADIKDGVLVK</sequence>
<proteinExistence type="predicted"/>
<reference evidence="1" key="2">
    <citation type="submission" date="2022-01" db="EMBL/GenBank/DDBJ databases">
        <authorList>
            <person name="Yamashiro T."/>
            <person name="Shiraishi A."/>
            <person name="Satake H."/>
            <person name="Nakayama K."/>
        </authorList>
    </citation>
    <scope>NUCLEOTIDE SEQUENCE</scope>
</reference>